<feature type="domain" description="Glycosyl transferase family 1" evidence="1">
    <location>
        <begin position="236"/>
        <end position="399"/>
    </location>
</feature>
<evidence type="ECO:0000313" key="3">
    <source>
        <dbReference type="Proteomes" id="UP000198615"/>
    </source>
</evidence>
<gene>
    <name evidence="2" type="ORF">SAMN05660686_03407</name>
</gene>
<reference evidence="2 3" key="1">
    <citation type="submission" date="2016-10" db="EMBL/GenBank/DDBJ databases">
        <authorList>
            <person name="Varghese N."/>
            <person name="Submissions S."/>
        </authorList>
    </citation>
    <scope>NUCLEOTIDE SEQUENCE [LARGE SCALE GENOMIC DNA]</scope>
    <source>
        <strain evidence="2 3">DSM 18839</strain>
    </source>
</reference>
<name>A0A8G2EZ72_9PROT</name>
<organism evidence="2 3">
    <name type="scientific">Thalassobaculum litoreum DSM 18839</name>
    <dbReference type="NCBI Taxonomy" id="1123362"/>
    <lineage>
        <taxon>Bacteria</taxon>
        <taxon>Pseudomonadati</taxon>
        <taxon>Pseudomonadota</taxon>
        <taxon>Alphaproteobacteria</taxon>
        <taxon>Rhodospirillales</taxon>
        <taxon>Thalassobaculaceae</taxon>
        <taxon>Thalassobaculum</taxon>
    </lineage>
</organism>
<dbReference type="RefSeq" id="WP_215906136.1">
    <property type="nucleotide sequence ID" value="NZ_FNBW01000010.1"/>
</dbReference>
<dbReference type="CDD" id="cd03801">
    <property type="entry name" value="GT4_PimA-like"/>
    <property type="match status" value="1"/>
</dbReference>
<dbReference type="PANTHER" id="PTHR12526">
    <property type="entry name" value="GLYCOSYLTRANSFERASE"/>
    <property type="match status" value="1"/>
</dbReference>
<sequence length="434" mass="46930">MTGNAENGATAHAGVRGQVGIVVKGYPRLSETFIAQEILGLQQRGLRFRIISLRHPTDKATHPVHDAITAPVDYLPEYLGDDLGRVWRGWRTARRLPGYGRALRTWLRDLLRDPTPNRGRRFGQACVLAAELDPAITHLYAHFLHTPASVARYAATMRGISWSVSAHAKDIWTTQDWEKREKLADTAWAVTCTAIGARHLAALAPDPDRVSLLYHGLDASAFPPPASRVKRDGRDPHAPVTIVSIGRAVQKKGYDDVLAALRVLPNDLNWRFVHIGGGALAGRLKQAADIMGLSDRIEWRGAQSRSGVIDALAEADIFVLASKIAPDGDRDGLPNVLMEAQLMTLPVVATSVSAIPELIDDRVNGRLVKPGDHLALAKALEDLIGDPTARLRLAAAGRARVLTEFSADAGLDRLAAKFGLGDAASRAEGRPDAA</sequence>
<dbReference type="Pfam" id="PF00534">
    <property type="entry name" value="Glycos_transf_1"/>
    <property type="match status" value="1"/>
</dbReference>
<dbReference type="GO" id="GO:0016757">
    <property type="term" value="F:glycosyltransferase activity"/>
    <property type="evidence" value="ECO:0007669"/>
    <property type="project" value="InterPro"/>
</dbReference>
<dbReference type="PANTHER" id="PTHR12526:SF636">
    <property type="entry name" value="BLL3647 PROTEIN"/>
    <property type="match status" value="1"/>
</dbReference>
<evidence type="ECO:0000259" key="1">
    <source>
        <dbReference type="Pfam" id="PF00534"/>
    </source>
</evidence>
<proteinExistence type="predicted"/>
<dbReference type="InterPro" id="IPR001296">
    <property type="entry name" value="Glyco_trans_1"/>
</dbReference>
<evidence type="ECO:0000313" key="2">
    <source>
        <dbReference type="EMBL" id="SDG10981.1"/>
    </source>
</evidence>
<dbReference type="SUPFAM" id="SSF53756">
    <property type="entry name" value="UDP-Glycosyltransferase/glycogen phosphorylase"/>
    <property type="match status" value="1"/>
</dbReference>
<keyword evidence="2" id="KW-0808">Transferase</keyword>
<dbReference type="EMBL" id="FNBW01000010">
    <property type="protein sequence ID" value="SDG10981.1"/>
    <property type="molecule type" value="Genomic_DNA"/>
</dbReference>
<dbReference type="AlphaFoldDB" id="A0A8G2EZ72"/>
<dbReference type="Proteomes" id="UP000198615">
    <property type="component" value="Unassembled WGS sequence"/>
</dbReference>
<comment type="caution">
    <text evidence="2">The sequence shown here is derived from an EMBL/GenBank/DDBJ whole genome shotgun (WGS) entry which is preliminary data.</text>
</comment>
<protein>
    <submittedName>
        <fullName evidence="2">Glycosyltransferase involved in cell wall bisynthesis</fullName>
    </submittedName>
</protein>
<keyword evidence="3" id="KW-1185">Reference proteome</keyword>
<accession>A0A8G2EZ72</accession>
<dbReference type="Gene3D" id="3.40.50.2000">
    <property type="entry name" value="Glycogen Phosphorylase B"/>
    <property type="match status" value="2"/>
</dbReference>